<feature type="compositionally biased region" description="Basic and acidic residues" evidence="1">
    <location>
        <begin position="449"/>
        <end position="459"/>
    </location>
</feature>
<feature type="compositionally biased region" description="Basic and acidic residues" evidence="1">
    <location>
        <begin position="415"/>
        <end position="435"/>
    </location>
</feature>
<organism evidence="2 3">
    <name type="scientific">Streptomyces coelicolor (strain ATCC BAA-471 / A3(2) / M145)</name>
    <dbReference type="NCBI Taxonomy" id="100226"/>
    <lineage>
        <taxon>Bacteria</taxon>
        <taxon>Bacillati</taxon>
        <taxon>Actinomycetota</taxon>
        <taxon>Actinomycetes</taxon>
        <taxon>Kitasatosporales</taxon>
        <taxon>Streptomycetaceae</taxon>
        <taxon>Streptomyces</taxon>
        <taxon>Streptomyces albidoflavus group</taxon>
    </lineage>
</organism>
<feature type="compositionally biased region" description="Basic and acidic residues" evidence="1">
    <location>
        <begin position="469"/>
        <end position="532"/>
    </location>
</feature>
<feature type="compositionally biased region" description="Polar residues" evidence="1">
    <location>
        <begin position="672"/>
        <end position="681"/>
    </location>
</feature>
<geneLocation type="plasmid" evidence="3">
    <name>SCP1</name>
</geneLocation>
<dbReference type="STRING" id="100226.gene:17765605"/>
<feature type="compositionally biased region" description="Basic and acidic residues" evidence="1">
    <location>
        <begin position="383"/>
        <end position="395"/>
    </location>
</feature>
<feature type="compositionally biased region" description="Basic residues" evidence="1">
    <location>
        <begin position="436"/>
        <end position="448"/>
    </location>
</feature>
<reference evidence="2 3" key="3">
    <citation type="journal article" date="2008" name="Proc. Natl. Acad. Sci. U.S.A.">
        <title>2-Alkyl-4-hydroxymethylfuran-3-carboxylic acids, antibiotic production inducers discovered by Streptomyces coelicolor genome mining.</title>
        <authorList>
            <person name="Corre C."/>
            <person name="Song L."/>
            <person name="O'Rourke S."/>
            <person name="Chater K.F."/>
            <person name="Challis G.L."/>
        </authorList>
    </citation>
    <scope>NUCLEOTIDE SEQUENCE [LARGE SCALE GENOMIC DNA]</scope>
    <source>
        <strain evidence="3">ATCC BAA-471 / A3(2) / M145</strain>
    </source>
</reference>
<dbReference type="EMBL" id="AL589148">
    <property type="protein sequence ID" value="CAC36621.1"/>
    <property type="molecule type" value="Genomic_DNA"/>
</dbReference>
<feature type="compositionally biased region" description="Basic and acidic residues" evidence="1">
    <location>
        <begin position="225"/>
        <end position="238"/>
    </location>
</feature>
<feature type="compositionally biased region" description="Basic and acidic residues" evidence="1">
    <location>
        <begin position="550"/>
        <end position="578"/>
    </location>
</feature>
<evidence type="ECO:0000313" key="3">
    <source>
        <dbReference type="Proteomes" id="UP000001973"/>
    </source>
</evidence>
<dbReference type="InParanoid" id="Q9AD50"/>
<feature type="compositionally biased region" description="Basic and acidic residues" evidence="1">
    <location>
        <begin position="606"/>
        <end position="619"/>
    </location>
</feature>
<feature type="compositionally biased region" description="Gly residues" evidence="1">
    <location>
        <begin position="336"/>
        <end position="369"/>
    </location>
</feature>
<dbReference type="PATRIC" id="fig|100226.15.peg.8047"/>
<feature type="compositionally biased region" description="Polar residues" evidence="1">
    <location>
        <begin position="208"/>
        <end position="219"/>
    </location>
</feature>
<sequence length="811" mass="84029">MRSRSLCTTSTAVTTASSPRPARGQSPTPGDAPSTIPTRAARAACRAWHARAYARPVPTVKLRRRGRVSDDTDSNVISLPARGSDSGGIPDAPDGGDLFYSEPPDSGPDGVVPPESPAETTMELPPIRGPISPETALRESGMPDAPDSDEEEYEEGEYVQPRSLADRLGDWVEYRLEVARDRHAGEAPFREAEIARKAALIEARTAQETAMMEQNSRLHTAQMKAKADKAAARGKADAARSSSSGMSTDKGGRSKAGGGSGSRGGGANSGGSGRGGTGGGRGPGSNGSGGTGRGFGSGTSPKGAGKGSDRSAGGRRGPSKGNESSGGSRGRQRGSDGSGKSGSGKGSSSGSGGKNGSGGSGGGKGGSKGDGGKSQNSPAVSPRAERARGRQERAAARQAARHQRRSADQAANLADRSKDRDQDRANRQAAREEHRRAKAERKAARKAKREAVKAADDRTTLGAAVAEEAQGRWDKRRAAEKDKAAKDDGKAKDSEATAKKRPKDGPETAADGSKDDSAKEQDGEKKTGEKPSDGPGDTGPKDGTGTADGSKPDDVKDPPDMDDGADSRSFKEKLKDFFTKAGNDTDPPEPDEPSPLRPEDLGVTVDRPDGPTRSPKPEAAEEDIPDAVIVDDPADPFGATTSSAPSLPRAPEPHTQRPGTTRPTEQEDPVASQVSKPTSGRTGMAAKHRTDITFGEYLMEIVNIAIAAALDKDRAQDLAVALDKVAEALRDMAADLVGDHNIATEVVDQITDTADAADRMKQLIERCATECETASEAARIAAVSVGRVYGEDITAMDDAGLAHASSAAHHD</sequence>
<evidence type="ECO:0000256" key="1">
    <source>
        <dbReference type="SAM" id="MobiDB-lite"/>
    </source>
</evidence>
<name>Q9AD50_STRCO</name>
<proteinExistence type="predicted"/>
<feature type="region of interest" description="Disordered" evidence="1">
    <location>
        <begin position="208"/>
        <end position="685"/>
    </location>
</feature>
<feature type="region of interest" description="Disordered" evidence="1">
    <location>
        <begin position="55"/>
        <end position="164"/>
    </location>
</feature>
<dbReference type="Proteomes" id="UP000001973">
    <property type="component" value="Plasmid SCP1"/>
</dbReference>
<reference evidence="3" key="2">
    <citation type="journal article" date="2002" name="Nature">
        <title>Complete genome sequence of the model actinomycete Streptomyces coelicolor A3(2).</title>
        <authorList>
            <person name="Bentley S.D."/>
            <person name="Chater K.F."/>
            <person name="Cerdeno-Tarraga A.M."/>
            <person name="Challis G.L."/>
            <person name="Thomson N.R."/>
            <person name="James K.D."/>
            <person name="Harris D.E."/>
            <person name="Quail M.A."/>
            <person name="Kieser H."/>
            <person name="Harper D."/>
            <person name="Bateman A."/>
            <person name="Brown S."/>
            <person name="Chandra G."/>
            <person name="Chen C.W."/>
            <person name="Collins M."/>
            <person name="Cronin A."/>
            <person name="Fraser A."/>
            <person name="Goble A."/>
            <person name="Hidalgo J."/>
            <person name="Hornsby T."/>
            <person name="Howarth S."/>
            <person name="Huang C.H."/>
            <person name="Kieser T."/>
            <person name="Larke L."/>
            <person name="Murphy L."/>
            <person name="Oliver K."/>
            <person name="O'Neil S."/>
            <person name="Rabbinowitsch E."/>
            <person name="Rajandream M.A."/>
            <person name="Rutherford K."/>
            <person name="Rutter S."/>
            <person name="Seeger K."/>
            <person name="Saunders D."/>
            <person name="Sharp S."/>
            <person name="Squares R."/>
            <person name="Squares S."/>
            <person name="Taylor K."/>
            <person name="Warren T."/>
            <person name="Wietzorrek A."/>
            <person name="Woodward J."/>
            <person name="Barrell B.G."/>
            <person name="Parkhill J."/>
            <person name="Hopwood D.A."/>
        </authorList>
    </citation>
    <scope>NUCLEOTIDE SEQUENCE [LARGE SCALE GENOMIC DNA]</scope>
    <source>
        <strain evidence="3">ATCC BAA-471 / A3(2) / M145</strain>
    </source>
</reference>
<evidence type="ECO:0000313" key="2">
    <source>
        <dbReference type="EMBL" id="CAC36621.1"/>
    </source>
</evidence>
<keyword evidence="3" id="KW-1185">Reference proteome</keyword>
<dbReference type="HOGENOM" id="CLU_347770_0_0_11"/>
<reference evidence="2 3" key="4">
    <citation type="journal article" date="2009" name="Mol. Microbiol.">
        <title>Extracellular signalling, translational control, two repressors and an activator all contribute to the regulation of methylenomycin production in Streptomyces coelicolor.</title>
        <authorList>
            <person name="O'Rourke S."/>
            <person name="Wietzorrek A."/>
            <person name="Fowler K."/>
            <person name="Corre C."/>
            <person name="Challis G.L."/>
            <person name="Chater K.F."/>
        </authorList>
    </citation>
    <scope>NUCLEOTIDE SEQUENCE [LARGE SCALE GENOMIC DNA]</scope>
    <source>
        <strain evidence="3">ATCC BAA-471 / A3(2) / M145</strain>
    </source>
</reference>
<feature type="compositionally biased region" description="Low complexity" evidence="1">
    <location>
        <begin position="102"/>
        <end position="113"/>
    </location>
</feature>
<accession>Q9AD50</accession>
<feature type="compositionally biased region" description="Acidic residues" evidence="1">
    <location>
        <begin position="146"/>
        <end position="157"/>
    </location>
</feature>
<feature type="compositionally biased region" description="Low complexity" evidence="1">
    <location>
        <begin position="8"/>
        <end position="18"/>
    </location>
</feature>
<dbReference type="AlphaFoldDB" id="Q9AD50"/>
<reference evidence="2 3" key="1">
    <citation type="journal article" date="1998" name="J. Bacteriol.">
        <title>Cloning and physical mapping of the EcoRI fragments of the giant linear plasmid SCP1.</title>
        <authorList>
            <person name="Redenbach M."/>
            <person name="Ikeda K."/>
            <person name="Yamasaki M."/>
            <person name="Kinashi H."/>
        </authorList>
    </citation>
    <scope>NUCLEOTIDE SEQUENCE [LARGE SCALE GENOMIC DNA]</scope>
    <source>
        <strain evidence="2">A3</strain>
        <plasmid evidence="3">SCP1</plasmid>
    </source>
</reference>
<feature type="region of interest" description="Disordered" evidence="1">
    <location>
        <begin position="1"/>
        <end position="43"/>
    </location>
</feature>
<protein>
    <submittedName>
        <fullName evidence="2">ATP/GTP-binding Gly/Ala-rich protein</fullName>
    </submittedName>
</protein>
<dbReference type="KEGG" id="sco:SCP1.100"/>
<feature type="compositionally biased region" description="Gly residues" evidence="1">
    <location>
        <begin position="254"/>
        <end position="297"/>
    </location>
</feature>
<dbReference type="OrthoDB" id="4250812at2"/>
<gene>
    <name evidence="2" type="ordered locus">SCP1.100</name>
</gene>